<dbReference type="AlphaFoldDB" id="A0A4Y2EJZ3"/>
<reference evidence="2 3" key="1">
    <citation type="journal article" date="2019" name="Sci. Rep.">
        <title>Orb-weaving spider Araneus ventricosus genome elucidates the spidroin gene catalogue.</title>
        <authorList>
            <person name="Kono N."/>
            <person name="Nakamura H."/>
            <person name="Ohtoshi R."/>
            <person name="Moran D.A.P."/>
            <person name="Shinohara A."/>
            <person name="Yoshida Y."/>
            <person name="Fujiwara M."/>
            <person name="Mori M."/>
            <person name="Tomita M."/>
            <person name="Arakawa K."/>
        </authorList>
    </citation>
    <scope>NUCLEOTIDE SEQUENCE [LARGE SCALE GENOMIC DNA]</scope>
</reference>
<dbReference type="EMBL" id="BGPR01000638">
    <property type="protein sequence ID" value="GBM29500.1"/>
    <property type="molecule type" value="Genomic_DNA"/>
</dbReference>
<dbReference type="Gene3D" id="3.40.50.12780">
    <property type="entry name" value="N-terminal domain of ligase-like"/>
    <property type="match status" value="1"/>
</dbReference>
<proteinExistence type="predicted"/>
<dbReference type="Pfam" id="PF16177">
    <property type="entry name" value="ACAS_N"/>
    <property type="match status" value="1"/>
</dbReference>
<gene>
    <name evidence="2" type="primary">Acss2_0</name>
    <name evidence="2" type="ORF">AVEN_212232_1</name>
</gene>
<evidence type="ECO:0000313" key="2">
    <source>
        <dbReference type="EMBL" id="GBM29500.1"/>
    </source>
</evidence>
<dbReference type="GO" id="GO:0006085">
    <property type="term" value="P:acetyl-CoA biosynthetic process"/>
    <property type="evidence" value="ECO:0007669"/>
    <property type="project" value="TreeGrafter"/>
</dbReference>
<keyword evidence="3" id="KW-1185">Reference proteome</keyword>
<dbReference type="GO" id="GO:0003987">
    <property type="term" value="F:acetate-CoA ligase activity"/>
    <property type="evidence" value="ECO:0007669"/>
    <property type="project" value="TreeGrafter"/>
</dbReference>
<dbReference type="PANTHER" id="PTHR24095">
    <property type="entry name" value="ACETYL-COENZYME A SYNTHETASE"/>
    <property type="match status" value="1"/>
</dbReference>
<dbReference type="PANTHER" id="PTHR24095:SF244">
    <property type="entry name" value="ACETYL-COENZYME A SYNTHETASE"/>
    <property type="match status" value="1"/>
</dbReference>
<evidence type="ECO:0000259" key="1">
    <source>
        <dbReference type="Pfam" id="PF16177"/>
    </source>
</evidence>
<sequence length="130" mass="15366">MEIGALHGAGYTLSATEEKRKHAYLGSLDVFWMMYKKSLEDPDAFWKEAVVPFFWKKPVPEKNIDVRKGDVFIEWLKGVSTNICYNALDKHVEDGFEEQIAYFWEEYDLQDIDKIIYKELLRSLLFRKCS</sequence>
<feature type="domain" description="Acetyl-coenzyme A synthetase N-terminal" evidence="1">
    <location>
        <begin position="34"/>
        <end position="87"/>
    </location>
</feature>
<dbReference type="InterPro" id="IPR042099">
    <property type="entry name" value="ANL_N_sf"/>
</dbReference>
<comment type="caution">
    <text evidence="2">The sequence shown here is derived from an EMBL/GenBank/DDBJ whole genome shotgun (WGS) entry which is preliminary data.</text>
</comment>
<name>A0A4Y2EJZ3_ARAVE</name>
<organism evidence="2 3">
    <name type="scientific">Araneus ventricosus</name>
    <name type="common">Orbweaver spider</name>
    <name type="synonym">Epeira ventricosa</name>
    <dbReference type="NCBI Taxonomy" id="182803"/>
    <lineage>
        <taxon>Eukaryota</taxon>
        <taxon>Metazoa</taxon>
        <taxon>Ecdysozoa</taxon>
        <taxon>Arthropoda</taxon>
        <taxon>Chelicerata</taxon>
        <taxon>Arachnida</taxon>
        <taxon>Araneae</taxon>
        <taxon>Araneomorphae</taxon>
        <taxon>Entelegynae</taxon>
        <taxon>Araneoidea</taxon>
        <taxon>Araneidae</taxon>
        <taxon>Araneus</taxon>
    </lineage>
</organism>
<evidence type="ECO:0000313" key="3">
    <source>
        <dbReference type="Proteomes" id="UP000499080"/>
    </source>
</evidence>
<accession>A0A4Y2EJZ3</accession>
<dbReference type="Proteomes" id="UP000499080">
    <property type="component" value="Unassembled WGS sequence"/>
</dbReference>
<protein>
    <submittedName>
        <fullName evidence="2">Acetyl-coenzyme A synthetase, cytoplasmic</fullName>
    </submittedName>
</protein>
<dbReference type="InterPro" id="IPR032387">
    <property type="entry name" value="ACAS_N"/>
</dbReference>
<dbReference type="OrthoDB" id="1706066at2759"/>